<sequence length="144" mass="16355">MVAGNEYEMSRILQYHLITVAIACHRSFDLYKGGLHKPPRFLFELDMVKLSDESNLENHPLLEFHEICLVGMGTYNGEPAWLIKNSWVKQWGVGGYAYISCNGSYAGALGINCWPSCPIIGDHERYEKHHLYKPPAGVIFPKKD</sequence>
<keyword evidence="2" id="KW-1185">Reference proteome</keyword>
<evidence type="ECO:0000313" key="1">
    <source>
        <dbReference type="EMBL" id="KAI7991830.1"/>
    </source>
</evidence>
<name>A0ACC0FT27_9ERIC</name>
<evidence type="ECO:0000313" key="2">
    <source>
        <dbReference type="Proteomes" id="UP001060215"/>
    </source>
</evidence>
<protein>
    <submittedName>
        <fullName evidence="1">Cysteine proteinase 3</fullName>
    </submittedName>
</protein>
<dbReference type="EMBL" id="CM045770">
    <property type="protein sequence ID" value="KAI7991830.1"/>
    <property type="molecule type" value="Genomic_DNA"/>
</dbReference>
<comment type="caution">
    <text evidence="1">The sequence shown here is derived from an EMBL/GenBank/DDBJ whole genome shotgun (WGS) entry which is preliminary data.</text>
</comment>
<gene>
    <name evidence="1" type="ORF">LOK49_LG12G00177</name>
</gene>
<dbReference type="Proteomes" id="UP001060215">
    <property type="component" value="Chromosome 13"/>
</dbReference>
<accession>A0ACC0FT27</accession>
<organism evidence="1 2">
    <name type="scientific">Camellia lanceoleosa</name>
    <dbReference type="NCBI Taxonomy" id="1840588"/>
    <lineage>
        <taxon>Eukaryota</taxon>
        <taxon>Viridiplantae</taxon>
        <taxon>Streptophyta</taxon>
        <taxon>Embryophyta</taxon>
        <taxon>Tracheophyta</taxon>
        <taxon>Spermatophyta</taxon>
        <taxon>Magnoliopsida</taxon>
        <taxon>eudicotyledons</taxon>
        <taxon>Gunneridae</taxon>
        <taxon>Pentapetalae</taxon>
        <taxon>asterids</taxon>
        <taxon>Ericales</taxon>
        <taxon>Theaceae</taxon>
        <taxon>Camellia</taxon>
    </lineage>
</organism>
<reference evidence="1 2" key="1">
    <citation type="journal article" date="2022" name="Plant J.">
        <title>Chromosome-level genome of Camellia lanceoleosa provides a valuable resource for understanding genome evolution and self-incompatibility.</title>
        <authorList>
            <person name="Gong W."/>
            <person name="Xiao S."/>
            <person name="Wang L."/>
            <person name="Liao Z."/>
            <person name="Chang Y."/>
            <person name="Mo W."/>
            <person name="Hu G."/>
            <person name="Li W."/>
            <person name="Zhao G."/>
            <person name="Zhu H."/>
            <person name="Hu X."/>
            <person name="Ji K."/>
            <person name="Xiang X."/>
            <person name="Song Q."/>
            <person name="Yuan D."/>
            <person name="Jin S."/>
            <person name="Zhang L."/>
        </authorList>
    </citation>
    <scope>NUCLEOTIDE SEQUENCE [LARGE SCALE GENOMIC DNA]</scope>
    <source>
        <strain evidence="1">SQ_2022a</strain>
    </source>
</reference>
<proteinExistence type="predicted"/>